<feature type="chain" id="PRO_5042971112" description="CBM-cenC domain-containing protein" evidence="1">
    <location>
        <begin position="20"/>
        <end position="336"/>
    </location>
</feature>
<comment type="caution">
    <text evidence="2">The sequence shown here is derived from an EMBL/GenBank/DDBJ whole genome shotgun (WGS) entry which is preliminary data.</text>
</comment>
<reference evidence="2 3" key="1">
    <citation type="submission" date="2019-10" db="EMBL/GenBank/DDBJ databases">
        <authorList>
            <person name="Palmer J.M."/>
        </authorList>
    </citation>
    <scope>NUCLEOTIDE SEQUENCE [LARGE SCALE GENOMIC DNA]</scope>
    <source>
        <strain evidence="2 3">TWF506</strain>
    </source>
</reference>
<sequence>MKNSAFYSILVSSIAYAYASPLDLVERAGAGGCNANNCLRAIRGTTSIGLAYCSSYLDVRPKIEIVYETVFTVTYGETTEHPSTFTGTVTITTGTVETTITAAPAPVVKRDEIPVKAVSNIENKCSSDGFKITSACNCLLSGRPKSTYTLTDYTWASETVPTLTQELYTVETKYVEAKVTYLPLIKNPGFDDPTDPFRDWVILGNNSGCDACTYEVAPNDDSRTSPNALKVNWVGERGVFKFFQEIPVEVGKKYKFKFQYKIDSSSRDNAWIPYFLGFVSQMKMGATNEWQTAESAAEEAEFDTMSIQISMYLYRGAPEDTESFYFDSFQVWEVDE</sequence>
<dbReference type="EMBL" id="JAVHJM010000002">
    <property type="protein sequence ID" value="KAK6518281.1"/>
    <property type="molecule type" value="Genomic_DNA"/>
</dbReference>
<accession>A0AAN8NU47</accession>
<proteinExistence type="predicted"/>
<dbReference type="AlphaFoldDB" id="A0AAN8NU47"/>
<keyword evidence="1" id="KW-0732">Signal</keyword>
<name>A0AAN8NU47_9PEZI</name>
<gene>
    <name evidence="2" type="ORF">TWF506_005441</name>
</gene>
<organism evidence="2 3">
    <name type="scientific">Arthrobotrys conoides</name>
    <dbReference type="NCBI Taxonomy" id="74498"/>
    <lineage>
        <taxon>Eukaryota</taxon>
        <taxon>Fungi</taxon>
        <taxon>Dikarya</taxon>
        <taxon>Ascomycota</taxon>
        <taxon>Pezizomycotina</taxon>
        <taxon>Orbiliomycetes</taxon>
        <taxon>Orbiliales</taxon>
        <taxon>Orbiliaceae</taxon>
        <taxon>Arthrobotrys</taxon>
    </lineage>
</organism>
<dbReference type="Proteomes" id="UP001307849">
    <property type="component" value="Unassembled WGS sequence"/>
</dbReference>
<feature type="signal peptide" evidence="1">
    <location>
        <begin position="1"/>
        <end position="19"/>
    </location>
</feature>
<dbReference type="InterPro" id="IPR008979">
    <property type="entry name" value="Galactose-bd-like_sf"/>
</dbReference>
<keyword evidence="3" id="KW-1185">Reference proteome</keyword>
<dbReference type="SUPFAM" id="SSF49785">
    <property type="entry name" value="Galactose-binding domain-like"/>
    <property type="match status" value="1"/>
</dbReference>
<protein>
    <recommendedName>
        <fullName evidence="4">CBM-cenC domain-containing protein</fullName>
    </recommendedName>
</protein>
<evidence type="ECO:0000313" key="2">
    <source>
        <dbReference type="EMBL" id="KAK6518281.1"/>
    </source>
</evidence>
<evidence type="ECO:0000313" key="3">
    <source>
        <dbReference type="Proteomes" id="UP001307849"/>
    </source>
</evidence>
<evidence type="ECO:0008006" key="4">
    <source>
        <dbReference type="Google" id="ProtNLM"/>
    </source>
</evidence>
<evidence type="ECO:0000256" key="1">
    <source>
        <dbReference type="SAM" id="SignalP"/>
    </source>
</evidence>
<dbReference type="Gene3D" id="2.60.120.260">
    <property type="entry name" value="Galactose-binding domain-like"/>
    <property type="match status" value="1"/>
</dbReference>